<feature type="region of interest" description="Disordered" evidence="1">
    <location>
        <begin position="249"/>
        <end position="282"/>
    </location>
</feature>
<evidence type="ECO:0008006" key="4">
    <source>
        <dbReference type="Google" id="ProtNLM"/>
    </source>
</evidence>
<evidence type="ECO:0000256" key="1">
    <source>
        <dbReference type="SAM" id="MobiDB-lite"/>
    </source>
</evidence>
<dbReference type="AlphaFoldDB" id="A0A8J6CDH0"/>
<evidence type="ECO:0000313" key="2">
    <source>
        <dbReference type="EMBL" id="KAG8463523.1"/>
    </source>
</evidence>
<accession>A0A8J6CDH0</accession>
<reference evidence="2" key="1">
    <citation type="submission" date="2021-05" db="EMBL/GenBank/DDBJ databases">
        <title>The genome of the haptophyte Pavlova lutheri (Diacronema luteri, Pavlovales) - a model for lipid biosynthesis in eukaryotic algae.</title>
        <authorList>
            <person name="Hulatt C.J."/>
            <person name="Posewitz M.C."/>
        </authorList>
    </citation>
    <scope>NUCLEOTIDE SEQUENCE</scope>
    <source>
        <strain evidence="2">NIVA-4/92</strain>
    </source>
</reference>
<dbReference type="Gene3D" id="3.30.1520.10">
    <property type="entry name" value="Phox-like domain"/>
    <property type="match status" value="1"/>
</dbReference>
<dbReference type="SUPFAM" id="SSF64268">
    <property type="entry name" value="PX domain"/>
    <property type="match status" value="1"/>
</dbReference>
<dbReference type="GO" id="GO:0035091">
    <property type="term" value="F:phosphatidylinositol binding"/>
    <property type="evidence" value="ECO:0007669"/>
    <property type="project" value="InterPro"/>
</dbReference>
<evidence type="ECO:0000313" key="3">
    <source>
        <dbReference type="Proteomes" id="UP000751190"/>
    </source>
</evidence>
<keyword evidence="3" id="KW-1185">Reference proteome</keyword>
<gene>
    <name evidence="2" type="ORF">KFE25_003796</name>
</gene>
<sequence>MESFEPATLLRTVAYRVGPSACHAGLLDKLSGSHASYTLECTVIALGKTAIVFSRQARFSAFRRLHERMLAELERDEPCGARHHCDVPPLPASRPLALVQDRRFCEQRALELTAWFNSVAAGKNATGLALESAALFSFLGGCSLIERMRARADEIHLAQVIAAGNRRRMGGQALRACIERAALAAHAHEIGAAPSDVAPAGPVEAHAPLSLVLCAQQDFCAGSTEAQRATHADDASSSSSRATARALLDDVDSDAHDEPADKCGSGERRPVPLSKDSTPCLHGGDEAGEQIVAIDLGACALELRRHCSSRSLSFSAPADRVIAASYP</sequence>
<dbReference type="Proteomes" id="UP000751190">
    <property type="component" value="Unassembled WGS sequence"/>
</dbReference>
<protein>
    <recommendedName>
        <fullName evidence="4">PX domain-containing protein</fullName>
    </recommendedName>
</protein>
<proteinExistence type="predicted"/>
<name>A0A8J6CDH0_DIALT</name>
<organism evidence="2 3">
    <name type="scientific">Diacronema lutheri</name>
    <name type="common">Unicellular marine alga</name>
    <name type="synonym">Monochrysis lutheri</name>
    <dbReference type="NCBI Taxonomy" id="2081491"/>
    <lineage>
        <taxon>Eukaryota</taxon>
        <taxon>Haptista</taxon>
        <taxon>Haptophyta</taxon>
        <taxon>Pavlovophyceae</taxon>
        <taxon>Pavlovales</taxon>
        <taxon>Pavlovaceae</taxon>
        <taxon>Diacronema</taxon>
    </lineage>
</organism>
<dbReference type="InterPro" id="IPR036871">
    <property type="entry name" value="PX_dom_sf"/>
</dbReference>
<dbReference type="CDD" id="cd06093">
    <property type="entry name" value="PX_domain"/>
    <property type="match status" value="1"/>
</dbReference>
<dbReference type="EMBL" id="JAGTXO010000015">
    <property type="protein sequence ID" value="KAG8463523.1"/>
    <property type="molecule type" value="Genomic_DNA"/>
</dbReference>
<feature type="compositionally biased region" description="Basic and acidic residues" evidence="1">
    <location>
        <begin position="253"/>
        <end position="270"/>
    </location>
</feature>
<comment type="caution">
    <text evidence="2">The sequence shown here is derived from an EMBL/GenBank/DDBJ whole genome shotgun (WGS) entry which is preliminary data.</text>
</comment>